<organism evidence="1 2">
    <name type="scientific">Candidatus Portnoybacteria bacterium CG_4_10_14_0_8_um_filter_40_50</name>
    <dbReference type="NCBI Taxonomy" id="1974800"/>
    <lineage>
        <taxon>Bacteria</taxon>
        <taxon>Candidatus Portnoyibacteriota</taxon>
    </lineage>
</organism>
<gene>
    <name evidence="1" type="ORF">COY85_03045</name>
</gene>
<name>A0A2M7QQC8_9BACT</name>
<dbReference type="AlphaFoldDB" id="A0A2M7QQC8"/>
<accession>A0A2M7QQC8</accession>
<evidence type="ECO:0000313" key="2">
    <source>
        <dbReference type="Proteomes" id="UP000229481"/>
    </source>
</evidence>
<sequence>MSINEFIKQRPYLVWYVADLEHLSKEAIVENVLNYGDFEDVKKIISILGIKKVAGIFSKQLKQRRINYESKIINYFRLYFKKYA</sequence>
<protein>
    <submittedName>
        <fullName evidence="1">Uncharacterized protein</fullName>
    </submittedName>
</protein>
<comment type="caution">
    <text evidence="1">The sequence shown here is derived from an EMBL/GenBank/DDBJ whole genome shotgun (WGS) entry which is preliminary data.</text>
</comment>
<reference evidence="2" key="1">
    <citation type="submission" date="2017-09" db="EMBL/GenBank/DDBJ databases">
        <title>Depth-based differentiation of microbial function through sediment-hosted aquifers and enrichment of novel symbionts in the deep terrestrial subsurface.</title>
        <authorList>
            <person name="Probst A.J."/>
            <person name="Ladd B."/>
            <person name="Jarett J.K."/>
            <person name="Geller-Mcgrath D.E."/>
            <person name="Sieber C.M.K."/>
            <person name="Emerson J.B."/>
            <person name="Anantharaman K."/>
            <person name="Thomas B.C."/>
            <person name="Malmstrom R."/>
            <person name="Stieglmeier M."/>
            <person name="Klingl A."/>
            <person name="Woyke T."/>
            <person name="Ryan C.M."/>
            <person name="Banfield J.F."/>
        </authorList>
    </citation>
    <scope>NUCLEOTIDE SEQUENCE [LARGE SCALE GENOMIC DNA]</scope>
</reference>
<dbReference type="EMBL" id="PFLK01000075">
    <property type="protein sequence ID" value="PIY74512.1"/>
    <property type="molecule type" value="Genomic_DNA"/>
</dbReference>
<proteinExistence type="predicted"/>
<dbReference type="Proteomes" id="UP000229481">
    <property type="component" value="Unassembled WGS sequence"/>
</dbReference>
<evidence type="ECO:0000313" key="1">
    <source>
        <dbReference type="EMBL" id="PIY74512.1"/>
    </source>
</evidence>